<feature type="transmembrane region" description="Helical" evidence="6">
    <location>
        <begin position="6"/>
        <end position="25"/>
    </location>
</feature>
<dbReference type="InterPro" id="IPR038730">
    <property type="entry name" value="HyfE-like"/>
</dbReference>
<protein>
    <submittedName>
        <fullName evidence="7">Hydrogenase 4 membrane component</fullName>
    </submittedName>
</protein>
<sequence>MDFFSAQFLFFVQTLLFASVIFMHLSKKSASVIFLYQVQSLIVACLLLGSALAESAIFPLFVAVVVCAVKVVIAPHFFRRLTRELQLKFSASTYLSGPLTLIILAALTAFTYSHFFAPLSTLNASNARALLLAAAMMLAALFLIVNRKGALSQMIGILSLENAIVAFAFLSGLEQSPALELGVLFDILMWIIIATVFASMVYRQFGSLDVTAMNSLKEE</sequence>
<evidence type="ECO:0000256" key="3">
    <source>
        <dbReference type="ARBA" id="ARBA00022692"/>
    </source>
</evidence>
<name>A0A0G2BAG6_9BACT</name>
<feature type="transmembrane region" description="Helical" evidence="6">
    <location>
        <begin position="129"/>
        <end position="145"/>
    </location>
</feature>
<evidence type="ECO:0000313" key="7">
    <source>
        <dbReference type="EMBL" id="KKW42499.1"/>
    </source>
</evidence>
<evidence type="ECO:0000256" key="2">
    <source>
        <dbReference type="ARBA" id="ARBA00022475"/>
    </source>
</evidence>
<organism evidence="7 8">
    <name type="scientific">Candidatus Magasanikbacteria bacterium GW2011_GWA2_56_11</name>
    <dbReference type="NCBI Taxonomy" id="1619044"/>
    <lineage>
        <taxon>Bacteria</taxon>
        <taxon>Candidatus Magasanikiibacteriota</taxon>
    </lineage>
</organism>
<comment type="caution">
    <text evidence="7">The sequence shown here is derived from an EMBL/GenBank/DDBJ whole genome shotgun (WGS) entry which is preliminary data.</text>
</comment>
<dbReference type="STRING" id="1619044.UY92_C0006G0060"/>
<keyword evidence="3 6" id="KW-0812">Transmembrane</keyword>
<keyword evidence="4 6" id="KW-1133">Transmembrane helix</keyword>
<evidence type="ECO:0000256" key="1">
    <source>
        <dbReference type="ARBA" id="ARBA00004651"/>
    </source>
</evidence>
<dbReference type="PANTHER" id="PTHR38601:SF1">
    <property type="entry name" value="HYDROGENASE-4 COMPONENT E"/>
    <property type="match status" value="1"/>
</dbReference>
<dbReference type="Proteomes" id="UP000033870">
    <property type="component" value="Unassembled WGS sequence"/>
</dbReference>
<evidence type="ECO:0000256" key="4">
    <source>
        <dbReference type="ARBA" id="ARBA00022989"/>
    </source>
</evidence>
<dbReference type="EMBL" id="LCRX01000006">
    <property type="protein sequence ID" value="KKW42499.1"/>
    <property type="molecule type" value="Genomic_DNA"/>
</dbReference>
<feature type="transmembrane region" description="Helical" evidence="6">
    <location>
        <begin position="99"/>
        <end position="117"/>
    </location>
</feature>
<dbReference type="AlphaFoldDB" id="A0A0G2BAG6"/>
<feature type="transmembrane region" description="Helical" evidence="6">
    <location>
        <begin position="32"/>
        <end position="51"/>
    </location>
</feature>
<feature type="transmembrane region" description="Helical" evidence="6">
    <location>
        <begin position="154"/>
        <end position="173"/>
    </location>
</feature>
<feature type="transmembrane region" description="Helical" evidence="6">
    <location>
        <begin position="179"/>
        <end position="202"/>
    </location>
</feature>
<reference evidence="7 8" key="1">
    <citation type="journal article" date="2015" name="Nature">
        <title>rRNA introns, odd ribosomes, and small enigmatic genomes across a large radiation of phyla.</title>
        <authorList>
            <person name="Brown C.T."/>
            <person name="Hug L.A."/>
            <person name="Thomas B.C."/>
            <person name="Sharon I."/>
            <person name="Castelle C.J."/>
            <person name="Singh A."/>
            <person name="Wilkins M.J."/>
            <person name="Williams K.H."/>
            <person name="Banfield J.F."/>
        </authorList>
    </citation>
    <scope>NUCLEOTIDE SEQUENCE [LARGE SCALE GENOMIC DNA]</scope>
</reference>
<evidence type="ECO:0000313" key="8">
    <source>
        <dbReference type="Proteomes" id="UP000033870"/>
    </source>
</evidence>
<dbReference type="PANTHER" id="PTHR38601">
    <property type="entry name" value="HYDROGENASE-4 COMPONENT E"/>
    <property type="match status" value="1"/>
</dbReference>
<keyword evidence="5 6" id="KW-0472">Membrane</keyword>
<keyword evidence="2" id="KW-1003">Cell membrane</keyword>
<proteinExistence type="predicted"/>
<feature type="transmembrane region" description="Helical" evidence="6">
    <location>
        <begin position="57"/>
        <end position="78"/>
    </location>
</feature>
<evidence type="ECO:0000256" key="6">
    <source>
        <dbReference type="SAM" id="Phobius"/>
    </source>
</evidence>
<dbReference type="GO" id="GO:0005886">
    <property type="term" value="C:plasma membrane"/>
    <property type="evidence" value="ECO:0007669"/>
    <property type="project" value="UniProtKB-SubCell"/>
</dbReference>
<gene>
    <name evidence="7" type="ORF">UY92_C0006G0060</name>
</gene>
<comment type="subcellular location">
    <subcellularLocation>
        <location evidence="1">Cell membrane</location>
        <topology evidence="1">Multi-pass membrane protein</topology>
    </subcellularLocation>
</comment>
<evidence type="ECO:0000256" key="5">
    <source>
        <dbReference type="ARBA" id="ARBA00023136"/>
    </source>
</evidence>
<accession>A0A0G2BAG6</accession>